<dbReference type="EMBL" id="CM056743">
    <property type="protein sequence ID" value="KAJ8672242.1"/>
    <property type="molecule type" value="Genomic_DNA"/>
</dbReference>
<accession>A0ACC2NM95</accession>
<sequence>MTKQDKKDYESTNKNIYHFCEREIVDPSDKVVDNNHRGEGAHRGVADRICNVRCVNPPTVVIAIHNSAMYDTHLSIRDVCNVIPGKVTLISETTEEYISFIKHIKNSKIRFNLINVLDSR</sequence>
<name>A0ACC2NM95_9HYME</name>
<protein>
    <submittedName>
        <fullName evidence="1">Uncharacterized protein</fullName>
    </submittedName>
</protein>
<keyword evidence="2" id="KW-1185">Reference proteome</keyword>
<evidence type="ECO:0000313" key="1">
    <source>
        <dbReference type="EMBL" id="KAJ8672242.1"/>
    </source>
</evidence>
<comment type="caution">
    <text evidence="1">The sequence shown here is derived from an EMBL/GenBank/DDBJ whole genome shotgun (WGS) entry which is preliminary data.</text>
</comment>
<dbReference type="Proteomes" id="UP001239111">
    <property type="component" value="Chromosome 3"/>
</dbReference>
<proteinExistence type="predicted"/>
<evidence type="ECO:0000313" key="2">
    <source>
        <dbReference type="Proteomes" id="UP001239111"/>
    </source>
</evidence>
<reference evidence="1" key="1">
    <citation type="submission" date="2023-04" db="EMBL/GenBank/DDBJ databases">
        <title>A chromosome-level genome assembly of the parasitoid wasp Eretmocerus hayati.</title>
        <authorList>
            <person name="Zhong Y."/>
            <person name="Liu S."/>
            <person name="Liu Y."/>
        </authorList>
    </citation>
    <scope>NUCLEOTIDE SEQUENCE</scope>
    <source>
        <strain evidence="1">ZJU_SS_LIU_2023</strain>
    </source>
</reference>
<gene>
    <name evidence="1" type="ORF">QAD02_003501</name>
</gene>
<organism evidence="1 2">
    <name type="scientific">Eretmocerus hayati</name>
    <dbReference type="NCBI Taxonomy" id="131215"/>
    <lineage>
        <taxon>Eukaryota</taxon>
        <taxon>Metazoa</taxon>
        <taxon>Ecdysozoa</taxon>
        <taxon>Arthropoda</taxon>
        <taxon>Hexapoda</taxon>
        <taxon>Insecta</taxon>
        <taxon>Pterygota</taxon>
        <taxon>Neoptera</taxon>
        <taxon>Endopterygota</taxon>
        <taxon>Hymenoptera</taxon>
        <taxon>Apocrita</taxon>
        <taxon>Proctotrupomorpha</taxon>
        <taxon>Chalcidoidea</taxon>
        <taxon>Aphelinidae</taxon>
        <taxon>Aphelininae</taxon>
        <taxon>Eretmocerus</taxon>
    </lineage>
</organism>